<evidence type="ECO:0000259" key="5">
    <source>
        <dbReference type="SMART" id="SM00305"/>
    </source>
</evidence>
<dbReference type="Proteomes" id="UP000887540">
    <property type="component" value="Unplaced"/>
</dbReference>
<dbReference type="GO" id="GO:0016540">
    <property type="term" value="P:protein autoprocessing"/>
    <property type="evidence" value="ECO:0007669"/>
    <property type="project" value="InterPro"/>
</dbReference>
<evidence type="ECO:0000256" key="1">
    <source>
        <dbReference type="ARBA" id="ARBA00004239"/>
    </source>
</evidence>
<evidence type="ECO:0000256" key="3">
    <source>
        <dbReference type="ARBA" id="ARBA00022729"/>
    </source>
</evidence>
<dbReference type="InterPro" id="IPR036844">
    <property type="entry name" value="Hint_dom_sf"/>
</dbReference>
<evidence type="ECO:0000256" key="2">
    <source>
        <dbReference type="ARBA" id="ARBA00022473"/>
    </source>
</evidence>
<dbReference type="InterPro" id="IPR006141">
    <property type="entry name" value="Intein_N"/>
</dbReference>
<keyword evidence="2" id="KW-0217">Developmental protein</keyword>
<dbReference type="WBParaSite" id="ACRNAN_scaffold3856.g32062.t1">
    <property type="protein sequence ID" value="ACRNAN_scaffold3856.g32062.t1"/>
    <property type="gene ID" value="ACRNAN_scaffold3856.g32062"/>
</dbReference>
<dbReference type="GO" id="GO:0007267">
    <property type="term" value="P:cell-cell signaling"/>
    <property type="evidence" value="ECO:0007669"/>
    <property type="project" value="InterPro"/>
</dbReference>
<feature type="domain" description="Hint" evidence="6">
    <location>
        <begin position="262"/>
        <end position="366"/>
    </location>
</feature>
<reference evidence="8" key="1">
    <citation type="submission" date="2022-11" db="UniProtKB">
        <authorList>
            <consortium name="WormBaseParasite"/>
        </authorList>
    </citation>
    <scope>IDENTIFICATION</scope>
</reference>
<evidence type="ECO:0000259" key="6">
    <source>
        <dbReference type="SMART" id="SM00306"/>
    </source>
</evidence>
<dbReference type="AlphaFoldDB" id="A0A914DVA1"/>
<organism evidence="7 8">
    <name type="scientific">Acrobeloides nanus</name>
    <dbReference type="NCBI Taxonomy" id="290746"/>
    <lineage>
        <taxon>Eukaryota</taxon>
        <taxon>Metazoa</taxon>
        <taxon>Ecdysozoa</taxon>
        <taxon>Nematoda</taxon>
        <taxon>Chromadorea</taxon>
        <taxon>Rhabditida</taxon>
        <taxon>Tylenchina</taxon>
        <taxon>Cephalobomorpha</taxon>
        <taxon>Cephaloboidea</taxon>
        <taxon>Cephalobidae</taxon>
        <taxon>Acrobeloides</taxon>
    </lineage>
</organism>
<dbReference type="InterPro" id="IPR001657">
    <property type="entry name" value="Hedgehog"/>
</dbReference>
<dbReference type="Gene3D" id="2.170.16.10">
    <property type="entry name" value="Hedgehog/Intein (Hint) domain"/>
    <property type="match status" value="1"/>
</dbReference>
<dbReference type="SMART" id="SM00306">
    <property type="entry name" value="HintN"/>
    <property type="match status" value="1"/>
</dbReference>
<dbReference type="GO" id="GO:0005576">
    <property type="term" value="C:extracellular region"/>
    <property type="evidence" value="ECO:0007669"/>
    <property type="project" value="UniProtKB-SubCell"/>
</dbReference>
<proteinExistence type="predicted"/>
<dbReference type="SMART" id="SM00305">
    <property type="entry name" value="HintC"/>
    <property type="match status" value="1"/>
</dbReference>
<dbReference type="GO" id="GO:0016539">
    <property type="term" value="P:intein-mediated protein splicing"/>
    <property type="evidence" value="ECO:0007669"/>
    <property type="project" value="InterPro"/>
</dbReference>
<dbReference type="InterPro" id="IPR003587">
    <property type="entry name" value="Hint_dom_N"/>
</dbReference>
<feature type="domain" description="Hint" evidence="5">
    <location>
        <begin position="368"/>
        <end position="412"/>
    </location>
</feature>
<evidence type="ECO:0000313" key="7">
    <source>
        <dbReference type="Proteomes" id="UP000887540"/>
    </source>
</evidence>
<keyword evidence="7" id="KW-1185">Reference proteome</keyword>
<dbReference type="PROSITE" id="PS50817">
    <property type="entry name" value="INTEIN_N_TER"/>
    <property type="match status" value="1"/>
</dbReference>
<dbReference type="InterPro" id="IPR052140">
    <property type="entry name" value="Dev_Signal_Hedgehog-like"/>
</dbReference>
<dbReference type="PANTHER" id="PTHR46706:SF12">
    <property type="entry name" value="PROTEIN QUA-1-RELATED"/>
    <property type="match status" value="1"/>
</dbReference>
<dbReference type="Pfam" id="PF01079">
    <property type="entry name" value="Hint"/>
    <property type="match status" value="1"/>
</dbReference>
<comment type="subcellular location">
    <subcellularLocation>
        <location evidence="1">Secreted</location>
        <location evidence="1">Extracellular space</location>
    </subcellularLocation>
</comment>
<dbReference type="InterPro" id="IPR001767">
    <property type="entry name" value="Hedgehog_Hint"/>
</dbReference>
<name>A0A914DVA1_9BILA</name>
<keyword evidence="3 4" id="KW-0732">Signal</keyword>
<evidence type="ECO:0000313" key="8">
    <source>
        <dbReference type="WBParaSite" id="ACRNAN_scaffold3856.g32062.t1"/>
    </source>
</evidence>
<accession>A0A914DVA1</accession>
<dbReference type="GO" id="GO:0048731">
    <property type="term" value="P:system development"/>
    <property type="evidence" value="ECO:0007669"/>
    <property type="project" value="UniProtKB-ARBA"/>
</dbReference>
<evidence type="ECO:0000256" key="4">
    <source>
        <dbReference type="SAM" id="SignalP"/>
    </source>
</evidence>
<protein>
    <submittedName>
        <fullName evidence="8">Uncharacterized protein</fullName>
    </submittedName>
</protein>
<dbReference type="SUPFAM" id="SSF51294">
    <property type="entry name" value="Hedgehog/intein (Hint) domain"/>
    <property type="match status" value="1"/>
</dbReference>
<feature type="chain" id="PRO_5037045624" evidence="4">
    <location>
        <begin position="19"/>
        <end position="469"/>
    </location>
</feature>
<dbReference type="PANTHER" id="PTHR46706">
    <property type="entry name" value="PROTEIN QUA-1-RELATED"/>
    <property type="match status" value="1"/>
</dbReference>
<feature type="signal peptide" evidence="4">
    <location>
        <begin position="1"/>
        <end position="18"/>
    </location>
</feature>
<sequence length="469" mass="51784">MLIFWLLINFLVQRFVYSAFCGNSAIPFRFEVVQSGDVILGCASPSCFGTDYGGKASLYDTQFQPVSNGLDGYIREGDQTRNRFRFSDAPGQQAKCTGSFTAPSCSDPNSWVGGIEQLSDGSLGLQCCEYNGLKFAQDVGHVIIHPGEAYSGGEVIRDGRQTGFDLISDVRQVVGQDGNTNYELAISRMNCLPDPPEELNEVEIEGPVEIVRILDKVVETPISEGGGEIVGENGNDQVVKIGEAVVPVQSSGFYYPVSGSKPACFSGDMLIRTKRGQIFMDELKIGDFVESADENITIFSEVTSFLHRLSGTTAYFIEIETEVGNMIKLTPQHFIYKTNCEATDMSKIRVVYAENVHIGDCLLRQMPNGGFTPARVTQIQILEEIGIFAPMTESGNIVVNGILASCYNIVKSQSLMHTLLQFIQTTEQNIRSVFSNINERFDELHIPLGIDLLYNIFDNFVPNHVYESH</sequence>
<dbReference type="InterPro" id="IPR003586">
    <property type="entry name" value="Hint_dom_C"/>
</dbReference>
<dbReference type="PRINTS" id="PR00632">
    <property type="entry name" value="SONICHHOG"/>
</dbReference>
<dbReference type="CDD" id="cd00081">
    <property type="entry name" value="Hint"/>
    <property type="match status" value="1"/>
</dbReference>